<dbReference type="PANTHER" id="PTHR32322">
    <property type="entry name" value="INNER MEMBRANE TRANSPORTER"/>
    <property type="match status" value="1"/>
</dbReference>
<keyword evidence="3" id="KW-1003">Cell membrane</keyword>
<dbReference type="Gene3D" id="1.10.3730.20">
    <property type="match status" value="1"/>
</dbReference>
<keyword evidence="6 7" id="KW-0472">Membrane</keyword>
<dbReference type="GO" id="GO:0005886">
    <property type="term" value="C:plasma membrane"/>
    <property type="evidence" value="ECO:0007669"/>
    <property type="project" value="UniProtKB-SubCell"/>
</dbReference>
<evidence type="ECO:0000256" key="1">
    <source>
        <dbReference type="ARBA" id="ARBA00004651"/>
    </source>
</evidence>
<feature type="transmembrane region" description="Helical" evidence="7">
    <location>
        <begin position="275"/>
        <end position="297"/>
    </location>
</feature>
<accession>A0A5D4NIF5</accession>
<gene>
    <name evidence="9" type="ORF">FZC78_20890</name>
</gene>
<evidence type="ECO:0000256" key="3">
    <source>
        <dbReference type="ARBA" id="ARBA00022475"/>
    </source>
</evidence>
<keyword evidence="4 7" id="KW-0812">Transmembrane</keyword>
<feature type="transmembrane region" description="Helical" evidence="7">
    <location>
        <begin position="186"/>
        <end position="204"/>
    </location>
</feature>
<feature type="transmembrane region" description="Helical" evidence="7">
    <location>
        <begin position="250"/>
        <end position="269"/>
    </location>
</feature>
<evidence type="ECO:0000313" key="9">
    <source>
        <dbReference type="EMBL" id="TYS13807.1"/>
    </source>
</evidence>
<protein>
    <submittedName>
        <fullName evidence="9">DMT family transporter</fullName>
    </submittedName>
</protein>
<keyword evidence="5 7" id="KW-1133">Transmembrane helix</keyword>
<comment type="caution">
    <text evidence="9">The sequence shown here is derived from an EMBL/GenBank/DDBJ whole genome shotgun (WGS) entry which is preliminary data.</text>
</comment>
<dbReference type="InterPro" id="IPR000620">
    <property type="entry name" value="EamA_dom"/>
</dbReference>
<dbReference type="Pfam" id="PF00892">
    <property type="entry name" value="EamA"/>
    <property type="match status" value="2"/>
</dbReference>
<evidence type="ECO:0000256" key="6">
    <source>
        <dbReference type="ARBA" id="ARBA00023136"/>
    </source>
</evidence>
<evidence type="ECO:0000259" key="8">
    <source>
        <dbReference type="Pfam" id="PF00892"/>
    </source>
</evidence>
<feature type="transmembrane region" description="Helical" evidence="7">
    <location>
        <begin position="69"/>
        <end position="87"/>
    </location>
</feature>
<evidence type="ECO:0000256" key="5">
    <source>
        <dbReference type="ARBA" id="ARBA00022989"/>
    </source>
</evidence>
<feature type="transmembrane region" description="Helical" evidence="7">
    <location>
        <begin position="38"/>
        <end position="57"/>
    </location>
</feature>
<evidence type="ECO:0000256" key="4">
    <source>
        <dbReference type="ARBA" id="ARBA00022692"/>
    </source>
</evidence>
<comment type="similarity">
    <text evidence="2">Belongs to the EamA transporter family.</text>
</comment>
<dbReference type="EMBL" id="VTEI01000017">
    <property type="protein sequence ID" value="TYS13807.1"/>
    <property type="molecule type" value="Genomic_DNA"/>
</dbReference>
<dbReference type="OrthoDB" id="9805239at2"/>
<dbReference type="RefSeq" id="WP_148942024.1">
    <property type="nucleotide sequence ID" value="NZ_JBNILZ010000003.1"/>
</dbReference>
<comment type="subcellular location">
    <subcellularLocation>
        <location evidence="1">Cell membrane</location>
        <topology evidence="1">Multi-pass membrane protein</topology>
    </subcellularLocation>
</comment>
<feature type="transmembrane region" description="Helical" evidence="7">
    <location>
        <begin position="128"/>
        <end position="146"/>
    </location>
</feature>
<dbReference type="SUPFAM" id="SSF103481">
    <property type="entry name" value="Multidrug resistance efflux transporter EmrE"/>
    <property type="match status" value="2"/>
</dbReference>
<dbReference type="InterPro" id="IPR050638">
    <property type="entry name" value="AA-Vitamin_Transporters"/>
</dbReference>
<sequence length="308" mass="33897">MSNYNAKIAASLYAAMAIFFWGVSFVSAKIVLGKLDPFTLIVFRFGIGAVFLLAVILLTRERILFSLRYFPHLFILAILGTFCHQLLQTTSLIFIDASSAGWLISVTPVFTVLLSMVFLHEKLSIGKSLGIIAAIMGVIMVTSAGNDDGWNFTFNIGFFLMLLSTLNWAVYTVLLKSLKIPLEPTALTFYITFIGFLVSLPFIIRNHGWVSLPGLTAIEWGHLLFLGIFVSGTGYWFWAKSLKVLQASQAGVLLYLEPIVTFAAAIIILHEKAMLTSIAGGLIIIAGVAAVNGNFFSRRRPGFPRTKK</sequence>
<feature type="domain" description="EamA" evidence="8">
    <location>
        <begin position="156"/>
        <end position="292"/>
    </location>
</feature>
<proteinExistence type="inferred from homology"/>
<dbReference type="PANTHER" id="PTHR32322:SF18">
    <property type="entry name" value="S-ADENOSYLMETHIONINE_S-ADENOSYLHOMOCYSTEINE TRANSPORTER"/>
    <property type="match status" value="1"/>
</dbReference>
<reference evidence="9 10" key="1">
    <citation type="submission" date="2019-08" db="EMBL/GenBank/DDBJ databases">
        <title>Bacillus genomes from the desert of Cuatro Cienegas, Coahuila.</title>
        <authorList>
            <person name="Olmedo-Alvarez G."/>
        </authorList>
    </citation>
    <scope>NUCLEOTIDE SEQUENCE [LARGE SCALE GENOMIC DNA]</scope>
    <source>
        <strain evidence="9 10">CH34_1T</strain>
    </source>
</reference>
<evidence type="ECO:0000313" key="10">
    <source>
        <dbReference type="Proteomes" id="UP000322267"/>
    </source>
</evidence>
<dbReference type="AlphaFoldDB" id="A0A5D4NIF5"/>
<organism evidence="9 10">
    <name type="scientific">Rossellomorea vietnamensis</name>
    <dbReference type="NCBI Taxonomy" id="218284"/>
    <lineage>
        <taxon>Bacteria</taxon>
        <taxon>Bacillati</taxon>
        <taxon>Bacillota</taxon>
        <taxon>Bacilli</taxon>
        <taxon>Bacillales</taxon>
        <taxon>Bacillaceae</taxon>
        <taxon>Rossellomorea</taxon>
    </lineage>
</organism>
<feature type="transmembrane region" description="Helical" evidence="7">
    <location>
        <begin position="12"/>
        <end position="32"/>
    </location>
</feature>
<feature type="domain" description="EamA" evidence="8">
    <location>
        <begin position="11"/>
        <end position="142"/>
    </location>
</feature>
<dbReference type="InterPro" id="IPR037185">
    <property type="entry name" value="EmrE-like"/>
</dbReference>
<name>A0A5D4NIF5_9BACI</name>
<evidence type="ECO:0000256" key="7">
    <source>
        <dbReference type="SAM" id="Phobius"/>
    </source>
</evidence>
<feature type="transmembrane region" description="Helical" evidence="7">
    <location>
        <begin position="220"/>
        <end position="238"/>
    </location>
</feature>
<feature type="transmembrane region" description="Helical" evidence="7">
    <location>
        <begin position="152"/>
        <end position="174"/>
    </location>
</feature>
<evidence type="ECO:0000256" key="2">
    <source>
        <dbReference type="ARBA" id="ARBA00007362"/>
    </source>
</evidence>
<dbReference type="Proteomes" id="UP000322267">
    <property type="component" value="Unassembled WGS sequence"/>
</dbReference>
<feature type="transmembrane region" description="Helical" evidence="7">
    <location>
        <begin position="99"/>
        <end position="119"/>
    </location>
</feature>